<dbReference type="EMBL" id="MSFU01000024">
    <property type="protein sequence ID" value="PWY66601.1"/>
    <property type="molecule type" value="Genomic_DNA"/>
</dbReference>
<evidence type="ECO:0000256" key="1">
    <source>
        <dbReference type="SAM" id="SignalP"/>
    </source>
</evidence>
<dbReference type="VEuPathDB" id="FungiDB:BO83DRAFT_451783"/>
<dbReference type="PANTHER" id="PTHR35043:SF7">
    <property type="entry name" value="TRANSCRIPTION FACTOR DOMAIN-CONTAINING PROTEIN"/>
    <property type="match status" value="1"/>
</dbReference>
<reference evidence="2" key="1">
    <citation type="submission" date="2016-12" db="EMBL/GenBank/DDBJ databases">
        <title>The genomes of Aspergillus section Nigri reveals drivers in fungal speciation.</title>
        <authorList>
            <consortium name="DOE Joint Genome Institute"/>
            <person name="Vesth T.C."/>
            <person name="Nybo J."/>
            <person name="Theobald S."/>
            <person name="Brandl J."/>
            <person name="Frisvad J.C."/>
            <person name="Nielsen K.F."/>
            <person name="Lyhne E.K."/>
            <person name="Kogle M.E."/>
            <person name="Kuo A."/>
            <person name="Riley R."/>
            <person name="Clum A."/>
            <person name="Nolan M."/>
            <person name="Lipzen A."/>
            <person name="Salamov A."/>
            <person name="Henrissat B."/>
            <person name="Wiebenga A."/>
            <person name="De vries R.P."/>
            <person name="Grigoriev I.V."/>
            <person name="Mortensen U.H."/>
            <person name="Andersen M.R."/>
            <person name="Baker S.E."/>
        </authorList>
    </citation>
    <scope>NUCLEOTIDE SEQUENCE</scope>
    <source>
        <strain evidence="2">CBS 122712</strain>
    </source>
</reference>
<evidence type="ECO:0000313" key="2">
    <source>
        <dbReference type="EMBL" id="PWY66601.1"/>
    </source>
</evidence>
<organism evidence="2 3">
    <name type="scientific">Aspergillus eucalypticola (strain CBS 122712 / IBT 29274)</name>
    <dbReference type="NCBI Taxonomy" id="1448314"/>
    <lineage>
        <taxon>Eukaryota</taxon>
        <taxon>Fungi</taxon>
        <taxon>Dikarya</taxon>
        <taxon>Ascomycota</taxon>
        <taxon>Pezizomycotina</taxon>
        <taxon>Eurotiomycetes</taxon>
        <taxon>Eurotiomycetidae</taxon>
        <taxon>Eurotiales</taxon>
        <taxon>Aspergillaceae</taxon>
        <taxon>Aspergillus</taxon>
        <taxon>Aspergillus subgen. Circumdati</taxon>
    </lineage>
</organism>
<dbReference type="AlphaFoldDB" id="A0A317UZK1"/>
<accession>A0A317UZK1</accession>
<feature type="chain" id="PRO_5016430736" evidence="1">
    <location>
        <begin position="21"/>
        <end position="227"/>
    </location>
</feature>
<evidence type="ECO:0000313" key="3">
    <source>
        <dbReference type="Proteomes" id="UP000246171"/>
    </source>
</evidence>
<sequence length="227" mass="25835">MAILLRSILLLWTASSFVFAQNAATGTQATERVGWVANDTTRSTSQIIFCCVSIFLVCSWECVHLNIPSIEESEAGWYMYRGWLYYWPTAPLRRVWYRRMGWVALIAIAPEIGVVVAFEELMEARKTFRRYKHLGFTIPHAIYACMGGYRLAIPRTFLNQDGDTRDGPTLMAGSVQGDNENHQISVKDTMVERMLYYSSQLTTLGEKPIHNCFGTGTLSLTYCRDTE</sequence>
<dbReference type="GeneID" id="37058807"/>
<keyword evidence="1" id="KW-0732">Signal</keyword>
<gene>
    <name evidence="2" type="ORF">BO83DRAFT_451783</name>
</gene>
<protein>
    <submittedName>
        <fullName evidence="2">Uncharacterized protein</fullName>
    </submittedName>
</protein>
<feature type="signal peptide" evidence="1">
    <location>
        <begin position="1"/>
        <end position="20"/>
    </location>
</feature>
<dbReference type="Proteomes" id="UP000246171">
    <property type="component" value="Unassembled WGS sequence"/>
</dbReference>
<dbReference type="PANTHER" id="PTHR35043">
    <property type="entry name" value="TRANSCRIPTION FACTOR DOMAIN-CONTAINING PROTEIN"/>
    <property type="match status" value="1"/>
</dbReference>
<dbReference type="OrthoDB" id="4423296at2759"/>
<comment type="caution">
    <text evidence="2">The sequence shown here is derived from an EMBL/GenBank/DDBJ whole genome shotgun (WGS) entry which is preliminary data.</text>
</comment>
<name>A0A317UZK1_ASPEC</name>
<proteinExistence type="predicted"/>
<keyword evidence="3" id="KW-1185">Reference proteome</keyword>
<dbReference type="RefSeq" id="XP_025385063.1">
    <property type="nucleotide sequence ID" value="XM_025536845.1"/>
</dbReference>